<evidence type="ECO:0000313" key="2">
    <source>
        <dbReference type="EMBL" id="AOG61029.1"/>
    </source>
</evidence>
<sequence length="309" mass="36386">MENPLGNVSWVVAIVLAVFMWASLSMFPNYYRHKKVYLTIRIVLIIFLLFTQIERTVYLGGVHQKDFIDAATNPNNPNYDVVQSAKNSGLYLNNAYEGQEWYQNPVNYFLLYFCSIAAWATLIVLIFPSKKVMECFFPFMLMGPIVTFIFPTEKPLFWSWSNDHWDFINWFTFFFGHGCTLFGTMYIYLYGHTGYKFNKSAVVKSMVTGAIVVLGVETWNRFFGTKFITDDVIGALGLQNWSRFWVMFFLLTVGILYLSIGLSFAYFFKPIYEKGNEEKLHDTWWERFVEFTKLKYNQRKEKLSKIKQK</sequence>
<feature type="transmembrane region" description="Helical" evidence="1">
    <location>
        <begin position="244"/>
        <end position="268"/>
    </location>
</feature>
<feature type="transmembrane region" description="Helical" evidence="1">
    <location>
        <begin position="135"/>
        <end position="152"/>
    </location>
</feature>
<keyword evidence="1" id="KW-0472">Membrane</keyword>
<gene>
    <name evidence="2" type="ORF">SHELI_v1c10820</name>
</gene>
<dbReference type="RefSeq" id="WP_069117432.1">
    <property type="nucleotide sequence ID" value="NZ_CP017015.1"/>
</dbReference>
<proteinExistence type="predicted"/>
<accession>A0A1B3SM68</accession>
<feature type="transmembrane region" description="Helical" evidence="1">
    <location>
        <begin position="109"/>
        <end position="128"/>
    </location>
</feature>
<evidence type="ECO:0000256" key="1">
    <source>
        <dbReference type="SAM" id="Phobius"/>
    </source>
</evidence>
<keyword evidence="3" id="KW-1185">Reference proteome</keyword>
<evidence type="ECO:0000313" key="3">
    <source>
        <dbReference type="Proteomes" id="UP000094378"/>
    </source>
</evidence>
<dbReference type="KEGG" id="shj:SHELI_v1c10820"/>
<feature type="transmembrane region" description="Helical" evidence="1">
    <location>
        <begin position="36"/>
        <end position="53"/>
    </location>
</feature>
<dbReference type="Proteomes" id="UP000094378">
    <property type="component" value="Chromosome"/>
</dbReference>
<dbReference type="Pfam" id="PF14808">
    <property type="entry name" value="TMEM164"/>
    <property type="match status" value="1"/>
</dbReference>
<dbReference type="EMBL" id="CP017015">
    <property type="protein sequence ID" value="AOG61029.1"/>
    <property type="molecule type" value="Genomic_DNA"/>
</dbReference>
<organism evidence="2 3">
    <name type="scientific">Spiroplasma helicoides</name>
    <dbReference type="NCBI Taxonomy" id="216938"/>
    <lineage>
        <taxon>Bacteria</taxon>
        <taxon>Bacillati</taxon>
        <taxon>Mycoplasmatota</taxon>
        <taxon>Mollicutes</taxon>
        <taxon>Entomoplasmatales</taxon>
        <taxon>Spiroplasmataceae</taxon>
        <taxon>Spiroplasma</taxon>
    </lineage>
</organism>
<reference evidence="2 3" key="1">
    <citation type="submission" date="2016-08" db="EMBL/GenBank/DDBJ databases">
        <title>Complete genome sequence of Spiroplasma helicoides TABS-2 (DSM 22551).</title>
        <authorList>
            <person name="Shen W.-Y."/>
            <person name="Lo W.-S."/>
            <person name="Lai Y.-C."/>
            <person name="Kuo C.-H."/>
        </authorList>
    </citation>
    <scope>NUCLEOTIDE SEQUENCE [LARGE SCALE GENOMIC DNA]</scope>
    <source>
        <strain evidence="2 3">TABS-2</strain>
    </source>
</reference>
<dbReference type="AlphaFoldDB" id="A0A1B3SM68"/>
<feature type="transmembrane region" description="Helical" evidence="1">
    <location>
        <begin position="6"/>
        <end position="24"/>
    </location>
</feature>
<keyword evidence="1" id="KW-0812">Transmembrane</keyword>
<keyword evidence="1" id="KW-1133">Transmembrane helix</keyword>
<name>A0A1B3SM68_9MOLU</name>
<feature type="transmembrane region" description="Helical" evidence="1">
    <location>
        <begin position="201"/>
        <end position="224"/>
    </location>
</feature>
<feature type="transmembrane region" description="Helical" evidence="1">
    <location>
        <begin position="167"/>
        <end position="189"/>
    </location>
</feature>
<dbReference type="OrthoDB" id="388550at2"/>
<protein>
    <submittedName>
        <fullName evidence="2">Uncharacterized protein</fullName>
    </submittedName>
</protein>